<gene>
    <name evidence="2" type="ORF">OJ996_00515</name>
</gene>
<protein>
    <recommendedName>
        <fullName evidence="4">Lipoprotein</fullName>
    </recommendedName>
</protein>
<feature type="compositionally biased region" description="Basic and acidic residues" evidence="1">
    <location>
        <begin position="93"/>
        <end position="114"/>
    </location>
</feature>
<comment type="caution">
    <text evidence="2">The sequence shown here is derived from an EMBL/GenBank/DDBJ whole genome shotgun (WGS) entry which is preliminary data.</text>
</comment>
<evidence type="ECO:0008006" key="4">
    <source>
        <dbReference type="Google" id="ProtNLM"/>
    </source>
</evidence>
<keyword evidence="3" id="KW-1185">Reference proteome</keyword>
<evidence type="ECO:0000313" key="3">
    <source>
        <dbReference type="Proteomes" id="UP001165653"/>
    </source>
</evidence>
<dbReference type="EMBL" id="JAPDDR010000001">
    <property type="protein sequence ID" value="MCW1912036.1"/>
    <property type="molecule type" value="Genomic_DNA"/>
</dbReference>
<dbReference type="RefSeq" id="WP_264510056.1">
    <property type="nucleotide sequence ID" value="NZ_JAPDDR010000001.1"/>
</dbReference>
<evidence type="ECO:0000313" key="2">
    <source>
        <dbReference type="EMBL" id="MCW1912036.1"/>
    </source>
</evidence>
<proteinExistence type="predicted"/>
<accession>A0ABT3FWR0</accession>
<organism evidence="2 3">
    <name type="scientific">Luteolibacter rhizosphaerae</name>
    <dbReference type="NCBI Taxonomy" id="2989719"/>
    <lineage>
        <taxon>Bacteria</taxon>
        <taxon>Pseudomonadati</taxon>
        <taxon>Verrucomicrobiota</taxon>
        <taxon>Verrucomicrobiia</taxon>
        <taxon>Verrucomicrobiales</taxon>
        <taxon>Verrucomicrobiaceae</taxon>
        <taxon>Luteolibacter</taxon>
    </lineage>
</organism>
<evidence type="ECO:0000256" key="1">
    <source>
        <dbReference type="SAM" id="MobiDB-lite"/>
    </source>
</evidence>
<feature type="region of interest" description="Disordered" evidence="1">
    <location>
        <begin position="78"/>
        <end position="114"/>
    </location>
</feature>
<dbReference type="PROSITE" id="PS51257">
    <property type="entry name" value="PROKAR_LIPOPROTEIN"/>
    <property type="match status" value="1"/>
</dbReference>
<sequence length="114" mass="12278">MKAILAAVVCLAVCACRSEQGERAAPTEKPSNQAIERTLTDLKDATKVQLRADFNERTNKGLDFDLKGANATLAKAREHAAASGVPQSEIENAEAKGREEMGNAIRRDLSKPID</sequence>
<reference evidence="2" key="1">
    <citation type="submission" date="2022-10" db="EMBL/GenBank/DDBJ databases">
        <title>Luteolibacter sp. GHJ8, whole genome shotgun sequencing project.</title>
        <authorList>
            <person name="Zhao G."/>
            <person name="Shen L."/>
        </authorList>
    </citation>
    <scope>NUCLEOTIDE SEQUENCE</scope>
    <source>
        <strain evidence="2">GHJ8</strain>
    </source>
</reference>
<name>A0ABT3FWR0_9BACT</name>
<dbReference type="Proteomes" id="UP001165653">
    <property type="component" value="Unassembled WGS sequence"/>
</dbReference>